<protein>
    <recommendedName>
        <fullName evidence="3">PS II complex 12 kDa extrinsic protein</fullName>
    </recommendedName>
</protein>
<organism evidence="2">
    <name type="scientific">Alexandrium andersonii</name>
    <dbReference type="NCBI Taxonomy" id="327968"/>
    <lineage>
        <taxon>Eukaryota</taxon>
        <taxon>Sar</taxon>
        <taxon>Alveolata</taxon>
        <taxon>Dinophyceae</taxon>
        <taxon>Gonyaulacales</taxon>
        <taxon>Pyrocystaceae</taxon>
        <taxon>Alexandrium</taxon>
    </lineage>
</organism>
<dbReference type="EMBL" id="HBGQ01019548">
    <property type="protein sequence ID" value="CAD9389960.1"/>
    <property type="molecule type" value="Transcribed_RNA"/>
</dbReference>
<evidence type="ECO:0008006" key="3">
    <source>
        <dbReference type="Google" id="ProtNLM"/>
    </source>
</evidence>
<evidence type="ECO:0000256" key="1">
    <source>
        <dbReference type="SAM" id="SignalP"/>
    </source>
</evidence>
<reference evidence="2" key="1">
    <citation type="submission" date="2021-01" db="EMBL/GenBank/DDBJ databases">
        <authorList>
            <person name="Corre E."/>
            <person name="Pelletier E."/>
            <person name="Niang G."/>
            <person name="Scheremetjew M."/>
            <person name="Finn R."/>
            <person name="Kale V."/>
            <person name="Holt S."/>
            <person name="Cochrane G."/>
            <person name="Meng A."/>
            <person name="Brown T."/>
            <person name="Cohen L."/>
        </authorList>
    </citation>
    <scope>NUCLEOTIDE SEQUENCE</scope>
    <source>
        <strain evidence="2">CCMP2222</strain>
    </source>
</reference>
<feature type="chain" id="PRO_5030801624" description="PS II complex 12 kDa extrinsic protein" evidence="1">
    <location>
        <begin position="22"/>
        <end position="166"/>
    </location>
</feature>
<sequence length="166" mass="17062">MAKISALALAAAAVLALVALSSTPAFVATPARPRTAQVARPATATPEAAGEAPAVQPAAVAALVGLLVGLASSPLAASAGVARSLPDFALSRPEYMQGIDASNSATKPGEVDYVTRSQIQWVQMPKAREEALDHNSRVREGPAKAERVEKVMSQLRELASEADIPA</sequence>
<gene>
    <name evidence="2" type="ORF">AAND1436_LOCUS9774</name>
</gene>
<dbReference type="AlphaFoldDB" id="A0A7S2FFT0"/>
<keyword evidence="1" id="KW-0732">Signal</keyword>
<feature type="signal peptide" evidence="1">
    <location>
        <begin position="1"/>
        <end position="21"/>
    </location>
</feature>
<name>A0A7S2FFT0_9DINO</name>
<accession>A0A7S2FFT0</accession>
<proteinExistence type="predicted"/>
<evidence type="ECO:0000313" key="2">
    <source>
        <dbReference type="EMBL" id="CAD9389960.1"/>
    </source>
</evidence>